<evidence type="ECO:0000259" key="1">
    <source>
        <dbReference type="Pfam" id="PF03235"/>
    </source>
</evidence>
<accession>A0A2K4ZA16</accession>
<gene>
    <name evidence="2" type="ORF">AMURIS_00008</name>
</gene>
<dbReference type="AlphaFoldDB" id="A0A2K4ZA16"/>
<evidence type="ECO:0000313" key="3">
    <source>
        <dbReference type="Proteomes" id="UP000236311"/>
    </source>
</evidence>
<keyword evidence="3" id="KW-1185">Reference proteome</keyword>
<dbReference type="Proteomes" id="UP000236311">
    <property type="component" value="Unassembled WGS sequence"/>
</dbReference>
<name>A0A2K4ZA16_9FIRM</name>
<dbReference type="Pfam" id="PF03235">
    <property type="entry name" value="GmrSD_N"/>
    <property type="match status" value="1"/>
</dbReference>
<dbReference type="PANTHER" id="PTHR39639:SF1">
    <property type="entry name" value="DUF262 DOMAIN-CONTAINING PROTEIN"/>
    <property type="match status" value="1"/>
</dbReference>
<dbReference type="EMBL" id="OFSM01000001">
    <property type="protein sequence ID" value="SOY27304.1"/>
    <property type="molecule type" value="Genomic_DNA"/>
</dbReference>
<proteinExistence type="predicted"/>
<dbReference type="PANTHER" id="PTHR39639">
    <property type="entry name" value="CHROMOSOME 16, WHOLE GENOME SHOTGUN SEQUENCE"/>
    <property type="match status" value="1"/>
</dbReference>
<sequence length="239" mass="27877">MKAVLEEKIMEIVKFAQNNDNCVSYNVAMDILKDKKDISEQDILTAIEELGKRKITIMPEEDEGYPAEETNPETFIPAEVNIGQRTVNVYNLMERLENEEIDLNPDFQRNGNLWSSEQQSRLIESLMLKIPIPAFYFNAANEAEWIVIDGLQRLTAFKNFLVGADRNNRREKQQFTGLQYLKDFNGLNFDELPRQYIRRIKETSVIAYTVEKGTPDIRVALYWKTRKSGRLFIRARSQN</sequence>
<protein>
    <recommendedName>
        <fullName evidence="1">GmrSD restriction endonucleases N-terminal domain-containing protein</fullName>
    </recommendedName>
</protein>
<evidence type="ECO:0000313" key="2">
    <source>
        <dbReference type="EMBL" id="SOY27304.1"/>
    </source>
</evidence>
<reference evidence="2 3" key="1">
    <citation type="submission" date="2018-01" db="EMBL/GenBank/DDBJ databases">
        <authorList>
            <person name="Gaut B.S."/>
            <person name="Morton B.R."/>
            <person name="Clegg M.T."/>
            <person name="Duvall M.R."/>
        </authorList>
    </citation>
    <scope>NUCLEOTIDE SEQUENCE [LARGE SCALE GENOMIC DNA]</scope>
    <source>
        <strain evidence="2">GP69</strain>
    </source>
</reference>
<feature type="domain" description="GmrSD restriction endonucleases N-terminal" evidence="1">
    <location>
        <begin position="97"/>
        <end position="210"/>
    </location>
</feature>
<organism evidence="2 3">
    <name type="scientific">Acetatifactor muris</name>
    <dbReference type="NCBI Taxonomy" id="879566"/>
    <lineage>
        <taxon>Bacteria</taxon>
        <taxon>Bacillati</taxon>
        <taxon>Bacillota</taxon>
        <taxon>Clostridia</taxon>
        <taxon>Lachnospirales</taxon>
        <taxon>Lachnospiraceae</taxon>
        <taxon>Acetatifactor</taxon>
    </lineage>
</organism>
<dbReference type="InterPro" id="IPR004919">
    <property type="entry name" value="GmrSD_N"/>
</dbReference>